<feature type="active site" evidence="9">
    <location>
        <position position="273"/>
    </location>
</feature>
<dbReference type="InterPro" id="IPR000073">
    <property type="entry name" value="AB_hydrolase_1"/>
</dbReference>
<evidence type="ECO:0000256" key="7">
    <source>
        <dbReference type="ARBA" id="ARBA00022801"/>
    </source>
</evidence>
<keyword evidence="5 8" id="KW-0963">Cytoplasm</keyword>
<protein>
    <recommendedName>
        <fullName evidence="8 10">Proline iminopeptidase</fullName>
        <shortName evidence="8">PIP</shortName>
        <ecNumber evidence="8 10">3.4.11.5</ecNumber>
    </recommendedName>
    <alternativeName>
        <fullName evidence="8">Prolyl aminopeptidase</fullName>
    </alternativeName>
</protein>
<dbReference type="GO" id="GO:0006508">
    <property type="term" value="P:proteolysis"/>
    <property type="evidence" value="ECO:0007669"/>
    <property type="project" value="UniProtKB-KW"/>
</dbReference>
<comment type="subcellular location">
    <subcellularLocation>
        <location evidence="2 8">Cytoplasm</location>
    </subcellularLocation>
</comment>
<dbReference type="PIRSF" id="PIRSF006431">
    <property type="entry name" value="Pept_S33"/>
    <property type="match status" value="1"/>
</dbReference>
<dbReference type="PANTHER" id="PTHR43722">
    <property type="entry name" value="PROLINE IMINOPEPTIDASE"/>
    <property type="match status" value="1"/>
</dbReference>
<feature type="active site" description="Nucleophile" evidence="9">
    <location>
        <position position="114"/>
    </location>
</feature>
<dbReference type="AlphaFoldDB" id="A0A1G2DIX1"/>
<comment type="catalytic activity">
    <reaction evidence="1 8 10">
        <text>Release of N-terminal proline from a peptide.</text>
        <dbReference type="EC" id="3.4.11.5"/>
    </reaction>
</comment>
<dbReference type="InterPro" id="IPR005944">
    <property type="entry name" value="Pro_iminopeptidase"/>
</dbReference>
<gene>
    <name evidence="12" type="ORF">A2942_04635</name>
</gene>
<dbReference type="Gene3D" id="3.40.50.1820">
    <property type="entry name" value="alpha/beta hydrolase"/>
    <property type="match status" value="1"/>
</dbReference>
<keyword evidence="4 8" id="KW-0031">Aminopeptidase</keyword>
<dbReference type="GO" id="GO:0005737">
    <property type="term" value="C:cytoplasm"/>
    <property type="evidence" value="ECO:0007669"/>
    <property type="project" value="UniProtKB-SubCell"/>
</dbReference>
<evidence type="ECO:0000313" key="12">
    <source>
        <dbReference type="EMBL" id="OGZ13605.1"/>
    </source>
</evidence>
<evidence type="ECO:0000313" key="13">
    <source>
        <dbReference type="Proteomes" id="UP000178534"/>
    </source>
</evidence>
<keyword evidence="6 8" id="KW-0645">Protease</keyword>
<feature type="domain" description="AB hydrolase-1" evidence="11">
    <location>
        <begin position="40"/>
        <end position="302"/>
    </location>
</feature>
<dbReference type="PANTHER" id="PTHR43722:SF1">
    <property type="entry name" value="PROLINE IMINOPEPTIDASE"/>
    <property type="match status" value="1"/>
</dbReference>
<dbReference type="InterPro" id="IPR002410">
    <property type="entry name" value="Peptidase_S33"/>
</dbReference>
<evidence type="ECO:0000256" key="4">
    <source>
        <dbReference type="ARBA" id="ARBA00022438"/>
    </source>
</evidence>
<dbReference type="STRING" id="1798665.A2942_04635"/>
<dbReference type="GO" id="GO:0004177">
    <property type="term" value="F:aminopeptidase activity"/>
    <property type="evidence" value="ECO:0007669"/>
    <property type="project" value="UniProtKB-UniRule"/>
</dbReference>
<dbReference type="InterPro" id="IPR029058">
    <property type="entry name" value="AB_hydrolase_fold"/>
</dbReference>
<dbReference type="EMBL" id="MHLP01000006">
    <property type="protein sequence ID" value="OGZ13605.1"/>
    <property type="molecule type" value="Genomic_DNA"/>
</dbReference>
<evidence type="ECO:0000256" key="2">
    <source>
        <dbReference type="ARBA" id="ARBA00004496"/>
    </source>
</evidence>
<comment type="caution">
    <text evidence="12">The sequence shown here is derived from an EMBL/GenBank/DDBJ whole genome shotgun (WGS) entry which is preliminary data.</text>
</comment>
<evidence type="ECO:0000256" key="1">
    <source>
        <dbReference type="ARBA" id="ARBA00001585"/>
    </source>
</evidence>
<evidence type="ECO:0000256" key="6">
    <source>
        <dbReference type="ARBA" id="ARBA00022670"/>
    </source>
</evidence>
<keyword evidence="7 8" id="KW-0378">Hydrolase</keyword>
<name>A0A1G2DIX1_9BACT</name>
<dbReference type="PRINTS" id="PR00793">
    <property type="entry name" value="PROAMNOPTASE"/>
</dbReference>
<dbReference type="EC" id="3.4.11.5" evidence="8 10"/>
<feature type="active site" description="Proton donor" evidence="9">
    <location>
        <position position="301"/>
    </location>
</feature>
<sequence>MGQVLRTLYPEIEPRAWGYLQVSALHRIYYERVGKSGGSPILILHGGPGSGSYPLLRRYCDPLCYDMILFDQRGSGKSVPHAELRENTTAHLLSDIEALREHLGISSWFILGGSWGSTLGLLYARAHPGRVRGCVLHSIFLGRRKEIDWMYEKGGASRLFPEAWERLLSYLSEDERSCPLDGYYQRLLSQDNWTRWNAAKELLRWPPDTLLPRDKAELERELSEIGPTEQLARISTHYYLNGCFIESEQGILSSRSMSSIIHIPGVIVHGRYDIICPFESAWELYRAWPGAYLRVADDAGHSRVEASITHHVIEATDRFARPRLEW</sequence>
<evidence type="ECO:0000256" key="9">
    <source>
        <dbReference type="PIRSR" id="PIRSR006431-1"/>
    </source>
</evidence>
<evidence type="ECO:0000256" key="3">
    <source>
        <dbReference type="ARBA" id="ARBA00010088"/>
    </source>
</evidence>
<evidence type="ECO:0000259" key="11">
    <source>
        <dbReference type="Pfam" id="PF00561"/>
    </source>
</evidence>
<comment type="similarity">
    <text evidence="3 8 10">Belongs to the peptidase S33 family.</text>
</comment>
<dbReference type="SUPFAM" id="SSF53474">
    <property type="entry name" value="alpha/beta-Hydrolases"/>
    <property type="match status" value="1"/>
</dbReference>
<dbReference type="Pfam" id="PF00561">
    <property type="entry name" value="Abhydrolase_1"/>
    <property type="match status" value="1"/>
</dbReference>
<evidence type="ECO:0000256" key="8">
    <source>
        <dbReference type="PIRNR" id="PIRNR006431"/>
    </source>
</evidence>
<evidence type="ECO:0000256" key="10">
    <source>
        <dbReference type="RuleBase" id="RU003421"/>
    </source>
</evidence>
<dbReference type="NCBIfam" id="TIGR01249">
    <property type="entry name" value="pro_imino_pep_1"/>
    <property type="match status" value="1"/>
</dbReference>
<organism evidence="12 13">
    <name type="scientific">Candidatus Lloydbacteria bacterium RIFCSPLOWO2_01_FULL_50_20</name>
    <dbReference type="NCBI Taxonomy" id="1798665"/>
    <lineage>
        <taxon>Bacteria</taxon>
        <taxon>Candidatus Lloydiibacteriota</taxon>
    </lineage>
</organism>
<dbReference type="Proteomes" id="UP000178534">
    <property type="component" value="Unassembled WGS sequence"/>
</dbReference>
<proteinExistence type="inferred from homology"/>
<reference evidence="12 13" key="1">
    <citation type="journal article" date="2016" name="Nat. Commun.">
        <title>Thousands of microbial genomes shed light on interconnected biogeochemical processes in an aquifer system.</title>
        <authorList>
            <person name="Anantharaman K."/>
            <person name="Brown C.T."/>
            <person name="Hug L.A."/>
            <person name="Sharon I."/>
            <person name="Castelle C.J."/>
            <person name="Probst A.J."/>
            <person name="Thomas B.C."/>
            <person name="Singh A."/>
            <person name="Wilkins M.J."/>
            <person name="Karaoz U."/>
            <person name="Brodie E.L."/>
            <person name="Williams K.H."/>
            <person name="Hubbard S.S."/>
            <person name="Banfield J.F."/>
        </authorList>
    </citation>
    <scope>NUCLEOTIDE SEQUENCE [LARGE SCALE GENOMIC DNA]</scope>
</reference>
<evidence type="ECO:0000256" key="5">
    <source>
        <dbReference type="ARBA" id="ARBA00022490"/>
    </source>
</evidence>
<accession>A0A1G2DIX1</accession>